<evidence type="ECO:0000256" key="2">
    <source>
        <dbReference type="ARBA" id="ARBA00022603"/>
    </source>
</evidence>
<evidence type="ECO:0000259" key="7">
    <source>
        <dbReference type="Pfam" id="PF22528"/>
    </source>
</evidence>
<dbReference type="PROSITE" id="PS51678">
    <property type="entry name" value="SAM_MT_PRMT"/>
    <property type="match status" value="1"/>
</dbReference>
<keyword evidence="4 6" id="KW-0949">S-adenosyl-L-methionine</keyword>
<dbReference type="SUPFAM" id="SSF53335">
    <property type="entry name" value="S-adenosyl-L-methionine-dependent methyltransferases"/>
    <property type="match status" value="1"/>
</dbReference>
<sequence>MAVMRRLHHGRGAVSRPAAAAAIAMRSVVAAAAAAAAGGGGDVRRTQTCRAVASGCLEWRPHRFPYNHSPHVHIHHSLRHITSRITAPPTAAPASTTIPSTARLARTTRPTTSAMPAPADTTSAVAHAEAGESDYYFDSYSHYGIHMEMLKDYHRTTSYRDAIMRNQYLFKDKVVLDVGCGTSILSMFAAKAGAKKVIGVDCSSVAKQAAEIVALNDFGPKPEGSSDTGACEIVILKGKVEELDLPKLAGVTHVDIIISEWMGYFLLYESMLNTVLYARDKWGVREKRLKPGRPAGSTDEADYEEVSAVKLFPDHANMCISAINDPQYVEEKFEVWNDVHGLDFSYFKRLSYFEPLVDTVARNQLRTDIVPLFSFALNTVTEAELSFESEVTLKCHTSDTIHALAVHFDTPFCAGHDTVVLNTSPLMPPTHWRQTVLYLHAPLIVMAGEKIKVGLSCKPNAGNPRDLDIAVKVHFDGKMQLASFAQDFRLR</sequence>
<evidence type="ECO:0000256" key="3">
    <source>
        <dbReference type="ARBA" id="ARBA00022679"/>
    </source>
</evidence>
<dbReference type="InterPro" id="IPR025799">
    <property type="entry name" value="Arg_MeTrfase"/>
</dbReference>
<dbReference type="CDD" id="cd02440">
    <property type="entry name" value="AdoMet_MTases"/>
    <property type="match status" value="1"/>
</dbReference>
<dbReference type="Gene3D" id="3.40.50.150">
    <property type="entry name" value="Vaccinia Virus protein VP39"/>
    <property type="match status" value="1"/>
</dbReference>
<keyword evidence="3 6" id="KW-0808">Transferase</keyword>
<dbReference type="AlphaFoldDB" id="U3LNG3"/>
<evidence type="ECO:0000256" key="1">
    <source>
        <dbReference type="ARBA" id="ARBA00011925"/>
    </source>
</evidence>
<dbReference type="GO" id="GO:0035242">
    <property type="term" value="F:protein-arginine omega-N asymmetric methyltransferase activity"/>
    <property type="evidence" value="ECO:0007669"/>
    <property type="project" value="UniProtKB-EC"/>
</dbReference>
<dbReference type="Gene3D" id="2.70.160.11">
    <property type="entry name" value="Hnrnp arginine n-methyltransferase1"/>
    <property type="match status" value="1"/>
</dbReference>
<dbReference type="PANTHER" id="PTHR11006">
    <property type="entry name" value="PROTEIN ARGININE N-METHYLTRANSFERASE"/>
    <property type="match status" value="1"/>
</dbReference>
<name>U3LNG3_9TRYP</name>
<protein>
    <recommendedName>
        <fullName evidence="1">type I protein arginine methyltransferase</fullName>
        <ecNumber evidence="1">2.1.1.319</ecNumber>
    </recommendedName>
</protein>
<evidence type="ECO:0000256" key="6">
    <source>
        <dbReference type="PROSITE-ProRule" id="PRU01015"/>
    </source>
</evidence>
<dbReference type="VEuPathDB" id="TriTrypDB:PCON_0072180"/>
<dbReference type="GO" id="GO:0032259">
    <property type="term" value="P:methylation"/>
    <property type="evidence" value="ECO:0007669"/>
    <property type="project" value="UniProtKB-KW"/>
</dbReference>
<proteinExistence type="predicted"/>
<evidence type="ECO:0000256" key="4">
    <source>
        <dbReference type="ARBA" id="ARBA00022691"/>
    </source>
</evidence>
<evidence type="ECO:0000313" key="8">
    <source>
        <dbReference type="EMBL" id="AGG11546.1"/>
    </source>
</evidence>
<dbReference type="GO" id="GO:0042054">
    <property type="term" value="F:histone methyltransferase activity"/>
    <property type="evidence" value="ECO:0007669"/>
    <property type="project" value="TreeGrafter"/>
</dbReference>
<dbReference type="EC" id="2.1.1.319" evidence="1"/>
<accession>U3LNG3</accession>
<dbReference type="Pfam" id="PF06325">
    <property type="entry name" value="PrmA"/>
    <property type="match status" value="1"/>
</dbReference>
<dbReference type="GO" id="GO:0005634">
    <property type="term" value="C:nucleus"/>
    <property type="evidence" value="ECO:0007669"/>
    <property type="project" value="TreeGrafter"/>
</dbReference>
<dbReference type="FunFam" id="3.40.50.150:FF:000003">
    <property type="entry name" value="Blast:Protein arginine N-methyltransferase 1"/>
    <property type="match status" value="1"/>
</dbReference>
<dbReference type="Pfam" id="PF22528">
    <property type="entry name" value="PRMT_C"/>
    <property type="match status" value="1"/>
</dbReference>
<dbReference type="PANTHER" id="PTHR11006:SF53">
    <property type="entry name" value="PROTEIN ARGININE N-METHYLTRANSFERASE 3"/>
    <property type="match status" value="1"/>
</dbReference>
<comment type="catalytic activity">
    <reaction evidence="5">
        <text>L-arginyl-[protein] + S-adenosyl-L-methionine = N(omega)-methyl-L-arginyl-[protein] + S-adenosyl-L-homocysteine + H(+)</text>
        <dbReference type="Rhea" id="RHEA:48100"/>
        <dbReference type="Rhea" id="RHEA-COMP:10532"/>
        <dbReference type="Rhea" id="RHEA-COMP:11990"/>
        <dbReference type="ChEBI" id="CHEBI:15378"/>
        <dbReference type="ChEBI" id="CHEBI:29965"/>
        <dbReference type="ChEBI" id="CHEBI:57856"/>
        <dbReference type="ChEBI" id="CHEBI:59789"/>
        <dbReference type="ChEBI" id="CHEBI:65280"/>
    </reaction>
    <physiologicalReaction direction="left-to-right" evidence="5">
        <dbReference type="Rhea" id="RHEA:48101"/>
    </physiologicalReaction>
</comment>
<reference evidence="8" key="1">
    <citation type="journal article" date="2013" name="Curr. Biol.">
        <title>Paratrypanosoma is a novel early-branching trypanosomatid.</title>
        <authorList>
            <person name="Flegontov P."/>
            <person name="Votypka J."/>
            <person name="Skalicky T."/>
            <person name="Logacheva M.D."/>
            <person name="Penin A.A."/>
            <person name="Tanifuji G."/>
            <person name="Onodera N.T."/>
            <person name="Kondrashov A.S."/>
            <person name="Volf P."/>
            <person name="Archibald J.M."/>
            <person name="Lukes J."/>
        </authorList>
    </citation>
    <scope>NUCLEOTIDE SEQUENCE</scope>
    <source>
        <strain evidence="8">CUL13</strain>
    </source>
</reference>
<dbReference type="FunFam" id="2.70.160.11:FF:000001">
    <property type="entry name" value="Blast:Protein arginine N-methyltransferase 1"/>
    <property type="match status" value="1"/>
</dbReference>
<dbReference type="InterPro" id="IPR055135">
    <property type="entry name" value="PRMT_dom"/>
</dbReference>
<feature type="non-terminal residue" evidence="8">
    <location>
        <position position="491"/>
    </location>
</feature>
<evidence type="ECO:0000256" key="5">
    <source>
        <dbReference type="ARBA" id="ARBA00049303"/>
    </source>
</evidence>
<organism evidence="8">
    <name type="scientific">Paratrypanosoma confusum</name>
    <dbReference type="NCBI Taxonomy" id="1470209"/>
    <lineage>
        <taxon>Eukaryota</taxon>
        <taxon>Discoba</taxon>
        <taxon>Euglenozoa</taxon>
        <taxon>Kinetoplastea</taxon>
        <taxon>Metakinetoplastina</taxon>
        <taxon>Trypanosomatida</taxon>
        <taxon>Trypanosomatidae</taxon>
        <taxon>Paratrypanosoma</taxon>
    </lineage>
</organism>
<dbReference type="EMBL" id="KC534777">
    <property type="protein sequence ID" value="AGG11546.1"/>
    <property type="molecule type" value="Genomic_DNA"/>
</dbReference>
<feature type="domain" description="Protein arginine N-methyltransferase" evidence="7">
    <location>
        <begin position="314"/>
        <end position="477"/>
    </location>
</feature>
<dbReference type="InterPro" id="IPR029063">
    <property type="entry name" value="SAM-dependent_MTases_sf"/>
</dbReference>
<keyword evidence="2 6" id="KW-0489">Methyltransferase</keyword>